<dbReference type="OrthoDB" id="2242235at2"/>
<sequence length="215" mass="25966">MTENLITNILNYYELLPDTIRYKTKNYIGFKVYGTVYSKVYEKKEYLSILVRKKYVTDEDISKLNIYFNHLEIENFTLDTEIRIKLDEKDINPYLNIIKRAYDGTINEYNKKVSNIIKECIEEDKENLLKYSNDNKYAFEKLHIKFNEFNNYKISNKELDELNTDFQSLNKFSSISFLENYIDNPTKYNFIKLIYEIVSYIDVNAFDKIKYNEYP</sequence>
<evidence type="ECO:0000313" key="1">
    <source>
        <dbReference type="EMBL" id="MPQ44018.1"/>
    </source>
</evidence>
<dbReference type="RefSeq" id="WP_152890122.1">
    <property type="nucleotide sequence ID" value="NZ_WHJC01000136.1"/>
</dbReference>
<dbReference type="Proteomes" id="UP000430345">
    <property type="component" value="Unassembled WGS sequence"/>
</dbReference>
<organism evidence="1 2">
    <name type="scientific">Clostridium tarantellae</name>
    <dbReference type="NCBI Taxonomy" id="39493"/>
    <lineage>
        <taxon>Bacteria</taxon>
        <taxon>Bacillati</taxon>
        <taxon>Bacillota</taxon>
        <taxon>Clostridia</taxon>
        <taxon>Eubacteriales</taxon>
        <taxon>Clostridiaceae</taxon>
        <taxon>Clostridium</taxon>
    </lineage>
</organism>
<gene>
    <name evidence="1" type="ORF">GBZ86_09620</name>
</gene>
<dbReference type="AlphaFoldDB" id="A0A6I1MNG1"/>
<proteinExistence type="predicted"/>
<comment type="caution">
    <text evidence="1">The sequence shown here is derived from an EMBL/GenBank/DDBJ whole genome shotgun (WGS) entry which is preliminary data.</text>
</comment>
<accession>A0A6I1MNG1</accession>
<dbReference type="EMBL" id="WHJC01000136">
    <property type="protein sequence ID" value="MPQ44018.1"/>
    <property type="molecule type" value="Genomic_DNA"/>
</dbReference>
<keyword evidence="2" id="KW-1185">Reference proteome</keyword>
<protein>
    <submittedName>
        <fullName evidence="1">Uncharacterized protein</fullName>
    </submittedName>
</protein>
<reference evidence="1 2" key="1">
    <citation type="submission" date="2019-10" db="EMBL/GenBank/DDBJ databases">
        <title>The Genome Sequence of Clostridium tarantellae Isolated from Fish Brain.</title>
        <authorList>
            <person name="Bano L."/>
            <person name="Kiel M."/>
            <person name="Sales G."/>
            <person name="Doxey A.C."/>
            <person name="Mansfield M.J."/>
            <person name="Schiavone M."/>
            <person name="Rossetto O."/>
            <person name="Pirazzini M."/>
            <person name="Dobrindt U."/>
            <person name="Montecucco C."/>
        </authorList>
    </citation>
    <scope>NUCLEOTIDE SEQUENCE [LARGE SCALE GENOMIC DNA]</scope>
    <source>
        <strain evidence="1 2">DSM 3997</strain>
    </source>
</reference>
<evidence type="ECO:0000313" key="2">
    <source>
        <dbReference type="Proteomes" id="UP000430345"/>
    </source>
</evidence>
<name>A0A6I1MNG1_9CLOT</name>